<comment type="caution">
    <text evidence="1">The sequence shown here is derived from an EMBL/GenBank/DDBJ whole genome shotgun (WGS) entry which is preliminary data.</text>
</comment>
<evidence type="ECO:0000313" key="2">
    <source>
        <dbReference type="Proteomes" id="UP001432322"/>
    </source>
</evidence>
<keyword evidence="2" id="KW-1185">Reference proteome</keyword>
<accession>A0AAV5WER7</accession>
<dbReference type="AlphaFoldDB" id="A0AAV5WER7"/>
<sequence>LQRVVEVAEFGIRLYTLTHRRVSVSFARVSFAPEGTTVKIHPVQYHLPHFVHDVAYLSIETYLPATCEESKNCSDAKSRKAKKKKEFPQRIFVAGDTEFEVLLLCPKKTQPENTWSAKKEETEAQ</sequence>
<proteinExistence type="predicted"/>
<name>A0AAV5WER7_9BILA</name>
<dbReference type="EMBL" id="BTSY01000005">
    <property type="protein sequence ID" value="GMT29507.1"/>
    <property type="molecule type" value="Genomic_DNA"/>
</dbReference>
<evidence type="ECO:0000313" key="1">
    <source>
        <dbReference type="EMBL" id="GMT29507.1"/>
    </source>
</evidence>
<reference evidence="1" key="1">
    <citation type="submission" date="2023-10" db="EMBL/GenBank/DDBJ databases">
        <title>Genome assembly of Pristionchus species.</title>
        <authorList>
            <person name="Yoshida K."/>
            <person name="Sommer R.J."/>
        </authorList>
    </citation>
    <scope>NUCLEOTIDE SEQUENCE</scope>
    <source>
        <strain evidence="1">RS5133</strain>
    </source>
</reference>
<gene>
    <name evidence="1" type="ORF">PFISCL1PPCAC_20804</name>
</gene>
<feature type="non-terminal residue" evidence="1">
    <location>
        <position position="1"/>
    </location>
</feature>
<organism evidence="1 2">
    <name type="scientific">Pristionchus fissidentatus</name>
    <dbReference type="NCBI Taxonomy" id="1538716"/>
    <lineage>
        <taxon>Eukaryota</taxon>
        <taxon>Metazoa</taxon>
        <taxon>Ecdysozoa</taxon>
        <taxon>Nematoda</taxon>
        <taxon>Chromadorea</taxon>
        <taxon>Rhabditida</taxon>
        <taxon>Rhabditina</taxon>
        <taxon>Diplogasteromorpha</taxon>
        <taxon>Diplogasteroidea</taxon>
        <taxon>Neodiplogasteridae</taxon>
        <taxon>Pristionchus</taxon>
    </lineage>
</organism>
<protein>
    <submittedName>
        <fullName evidence="1">Uncharacterized protein</fullName>
    </submittedName>
</protein>
<feature type="non-terminal residue" evidence="1">
    <location>
        <position position="125"/>
    </location>
</feature>
<dbReference type="Proteomes" id="UP001432322">
    <property type="component" value="Unassembled WGS sequence"/>
</dbReference>